<comment type="caution">
    <text evidence="2">The sequence shown here is derived from an EMBL/GenBank/DDBJ whole genome shotgun (WGS) entry which is preliminary data.</text>
</comment>
<name>A0A371J5A8_9FIRM</name>
<dbReference type="SUPFAM" id="SSF109604">
    <property type="entry name" value="HD-domain/PDEase-like"/>
    <property type="match status" value="1"/>
</dbReference>
<gene>
    <name evidence="2" type="ORF">CHL78_007940</name>
</gene>
<dbReference type="OrthoDB" id="9801160at2"/>
<protein>
    <submittedName>
        <fullName evidence="2">HDIG domain-containing protein</fullName>
    </submittedName>
</protein>
<dbReference type="RefSeq" id="WP_094369576.1">
    <property type="nucleotide sequence ID" value="NZ_NOJY02000010.1"/>
</dbReference>
<dbReference type="InterPro" id="IPR006674">
    <property type="entry name" value="HD_domain"/>
</dbReference>
<dbReference type="Pfam" id="PF01966">
    <property type="entry name" value="HD"/>
    <property type="match status" value="1"/>
</dbReference>
<dbReference type="InterPro" id="IPR006675">
    <property type="entry name" value="HDIG_dom"/>
</dbReference>
<proteinExistence type="predicted"/>
<dbReference type="EMBL" id="NOJY02000010">
    <property type="protein sequence ID" value="RDY27925.1"/>
    <property type="molecule type" value="Genomic_DNA"/>
</dbReference>
<keyword evidence="3" id="KW-1185">Reference proteome</keyword>
<reference evidence="2 3" key="1">
    <citation type="journal article" date="2017" name="Genome Announc.">
        <title>Draft Genome Sequence of Romboutsia weinsteinii sp. nov. Strain CCRI-19649(T) Isolated from Surface Water.</title>
        <authorList>
            <person name="Maheux A.F."/>
            <person name="Boudreau D.K."/>
            <person name="Berube E."/>
            <person name="Boissinot M."/>
            <person name="Cantin P."/>
            <person name="Raymond F."/>
            <person name="Corbeil J."/>
            <person name="Omar R.F."/>
            <person name="Bergeron M.G."/>
        </authorList>
    </citation>
    <scope>NUCLEOTIDE SEQUENCE [LARGE SCALE GENOMIC DNA]</scope>
    <source>
        <strain evidence="2 3">CCRI-19649</strain>
    </source>
</reference>
<dbReference type="PANTHER" id="PTHR38659">
    <property type="entry name" value="METAL-DEPENDENT PHOSPHOHYDROLASE"/>
    <property type="match status" value="1"/>
</dbReference>
<dbReference type="Gene3D" id="1.10.3210.10">
    <property type="entry name" value="Hypothetical protein af1432"/>
    <property type="match status" value="1"/>
</dbReference>
<organism evidence="2 3">
    <name type="scientific">Romboutsia weinsteinii</name>
    <dbReference type="NCBI Taxonomy" id="2020949"/>
    <lineage>
        <taxon>Bacteria</taxon>
        <taxon>Bacillati</taxon>
        <taxon>Bacillota</taxon>
        <taxon>Clostridia</taxon>
        <taxon>Peptostreptococcales</taxon>
        <taxon>Peptostreptococcaceae</taxon>
        <taxon>Romboutsia</taxon>
    </lineage>
</organism>
<evidence type="ECO:0000259" key="1">
    <source>
        <dbReference type="Pfam" id="PF01966"/>
    </source>
</evidence>
<dbReference type="Proteomes" id="UP000215694">
    <property type="component" value="Unassembled WGS sequence"/>
</dbReference>
<accession>A0A371J5A8</accession>
<sequence length="187" mass="21415">MNREEAWSLLNEYNKSEQLIKHALSVEGVMRYFSKLYNEDEEKWGVVGLLHDLDYDMYPDEHCLKSREIMEERGIAEEYIRAVQSHGYGLVVDIKPESNMEKVLYTIDELTGLISAAAIMRPSKSILDLELKSVKKKYNSKGFAAGVNREVIEDGAKMINMPLEEVIKHTILGMRYIAEEIGLKGNL</sequence>
<dbReference type="PANTHER" id="PTHR38659:SF2">
    <property type="entry name" value="HDIG DOMAIN PROTEIN"/>
    <property type="match status" value="1"/>
</dbReference>
<dbReference type="NCBIfam" id="TIGR00277">
    <property type="entry name" value="HDIG"/>
    <property type="match status" value="1"/>
</dbReference>
<evidence type="ECO:0000313" key="3">
    <source>
        <dbReference type="Proteomes" id="UP000215694"/>
    </source>
</evidence>
<feature type="domain" description="HD" evidence="1">
    <location>
        <begin position="20"/>
        <end position="109"/>
    </location>
</feature>
<evidence type="ECO:0000313" key="2">
    <source>
        <dbReference type="EMBL" id="RDY27925.1"/>
    </source>
</evidence>
<dbReference type="AlphaFoldDB" id="A0A371J5A8"/>